<keyword evidence="3" id="KW-1185">Reference proteome</keyword>
<feature type="transmembrane region" description="Helical" evidence="1">
    <location>
        <begin position="114"/>
        <end position="133"/>
    </location>
</feature>
<feature type="transmembrane region" description="Helical" evidence="1">
    <location>
        <begin position="269"/>
        <end position="288"/>
    </location>
</feature>
<feature type="transmembrane region" description="Helical" evidence="1">
    <location>
        <begin position="142"/>
        <end position="163"/>
    </location>
</feature>
<evidence type="ECO:0000256" key="1">
    <source>
        <dbReference type="SAM" id="Phobius"/>
    </source>
</evidence>
<dbReference type="Proteomes" id="UP000054010">
    <property type="component" value="Unassembled WGS sequence"/>
</dbReference>
<feature type="transmembrane region" description="Helical" evidence="1">
    <location>
        <begin position="300"/>
        <end position="320"/>
    </location>
</feature>
<comment type="caution">
    <text evidence="2">The sequence shown here is derived from an EMBL/GenBank/DDBJ whole genome shotgun (WGS) entry which is preliminary data.</text>
</comment>
<feature type="transmembrane region" description="Helical" evidence="1">
    <location>
        <begin position="401"/>
        <end position="418"/>
    </location>
</feature>
<keyword evidence="1" id="KW-0472">Membrane</keyword>
<organism evidence="2 3">
    <name type="scientific">Oscillochloris trichoides DG-6</name>
    <dbReference type="NCBI Taxonomy" id="765420"/>
    <lineage>
        <taxon>Bacteria</taxon>
        <taxon>Bacillati</taxon>
        <taxon>Chloroflexota</taxon>
        <taxon>Chloroflexia</taxon>
        <taxon>Chloroflexales</taxon>
        <taxon>Chloroflexineae</taxon>
        <taxon>Oscillochloridaceae</taxon>
        <taxon>Oscillochloris</taxon>
    </lineage>
</organism>
<dbReference type="AlphaFoldDB" id="E1IDU3"/>
<feature type="transmembrane region" description="Helical" evidence="1">
    <location>
        <begin position="425"/>
        <end position="447"/>
    </location>
</feature>
<evidence type="ECO:0008006" key="4">
    <source>
        <dbReference type="Google" id="ProtNLM"/>
    </source>
</evidence>
<feature type="transmembrane region" description="Helical" evidence="1">
    <location>
        <begin position="327"/>
        <end position="348"/>
    </location>
</feature>
<name>E1IDU3_9CHLR</name>
<dbReference type="HOGENOM" id="CLU_497674_0_0_0"/>
<gene>
    <name evidence="2" type="ORF">OSCT_1494</name>
</gene>
<feature type="transmembrane region" description="Helical" evidence="1">
    <location>
        <begin position="245"/>
        <end position="264"/>
    </location>
</feature>
<sequence length="547" mass="59825">MITLNWQQQGINSITGDEPHYLLTSDSLLRDGDVLVVNNHQIDTPVLRAMPPGSRFGDDTHSLNGYSIHGLGLSVLLLPAYALGGVLGAKIGMLVLLGLLPFCVYAYAQTQLPGTPWPLLIALLVGLSPPFLLGSTQIYPDLLAGLIMFTLLWSALPLAPFLLALLPWLHLKFGMPAAILALWRLWRRDPWSLVLLFISVVGVAVFNTHAFGSPFGPYQAGDAAQDVRGVVMVALGLHLDRMQGLFMQVPLFLVGVVGLAAFVASNWRLALVAGAIYLALLLPSAAHTNWYGGASFAGRFFWALALLWVLPLVSMIRLLVERQRAWLGVVALLLLFAVQGIVLAKLLIPNSYTYTIPMRPAAAWMESNPYADFFDLRSWQRVRWLPSFRDLESFSYSSTNWIALALLVALALSGLALLRRQRGLLVGVWATLALLVLGLSSWLPLLLRPLTLTDLALQRGAAWLAVSTSNPIQPSGYVIDLAYQSSAPVVWECNFVHPDGQRTPLLVGQAPATGKLHILCPLPRSGRLDVGLVGRGMRVDGVWWRPK</sequence>
<feature type="transmembrane region" description="Helical" evidence="1">
    <location>
        <begin position="66"/>
        <end position="84"/>
    </location>
</feature>
<feature type="transmembrane region" description="Helical" evidence="1">
    <location>
        <begin position="193"/>
        <end position="212"/>
    </location>
</feature>
<keyword evidence="1" id="KW-0812">Transmembrane</keyword>
<dbReference type="EMBL" id="ADVR01000044">
    <property type="protein sequence ID" value="EFO80664.1"/>
    <property type="molecule type" value="Genomic_DNA"/>
</dbReference>
<feature type="transmembrane region" description="Helical" evidence="1">
    <location>
        <begin position="91"/>
        <end position="108"/>
    </location>
</feature>
<evidence type="ECO:0000313" key="3">
    <source>
        <dbReference type="Proteomes" id="UP000054010"/>
    </source>
</evidence>
<dbReference type="eggNOG" id="ENOG5033KQU">
    <property type="taxonomic scope" value="Bacteria"/>
</dbReference>
<protein>
    <recommendedName>
        <fullName evidence="4">Glycosyltransferase RgtA/B/C/D-like domain-containing protein</fullName>
    </recommendedName>
</protein>
<accession>E1IDU3</accession>
<evidence type="ECO:0000313" key="2">
    <source>
        <dbReference type="EMBL" id="EFO80664.1"/>
    </source>
</evidence>
<dbReference type="OrthoDB" id="144865at2"/>
<proteinExistence type="predicted"/>
<keyword evidence="1" id="KW-1133">Transmembrane helix</keyword>
<reference evidence="2 3" key="1">
    <citation type="journal article" date="2011" name="J. Bacteriol.">
        <title>Draft genome sequence of the anoxygenic filamentous phototrophic bacterium Oscillochloris trichoides subsp. DG-6.</title>
        <authorList>
            <person name="Kuznetsov B.B."/>
            <person name="Ivanovsky R.N."/>
            <person name="Keppen O.I."/>
            <person name="Sukhacheva M.V."/>
            <person name="Bumazhkin B.K."/>
            <person name="Patutina E.O."/>
            <person name="Beletsky A.V."/>
            <person name="Mardanov A.V."/>
            <person name="Baslerov R.V."/>
            <person name="Panteleeva A.N."/>
            <person name="Kolganova T.V."/>
            <person name="Ravin N.V."/>
            <person name="Skryabin K.G."/>
        </authorList>
    </citation>
    <scope>NUCLEOTIDE SEQUENCE [LARGE SCALE GENOMIC DNA]</scope>
    <source>
        <strain evidence="2 3">DG-6</strain>
    </source>
</reference>